<reference evidence="11 12" key="1">
    <citation type="submission" date="2017-10" db="EMBL/GenBank/DDBJ databases">
        <title>Sequencing the genomes of 1000 actinobacteria strains.</title>
        <authorList>
            <person name="Klenk H.-P."/>
        </authorList>
    </citation>
    <scope>NUCLEOTIDE SEQUENCE [LARGE SCALE GENOMIC DNA]</scope>
    <source>
        <strain evidence="11 12">DSM 21801</strain>
    </source>
</reference>
<sequence>MVGGVKPPASDTPIAQLPARRKTAVLALCCLPFVMAQLDATIVNVALPTIAKDMHASLSSLQWIVSAYVLVLSSLLLFSGTLADRVGRRKNLIAGIAVFVIGSALCGLSDSVGTLIAARCLQAVGGALISPATLATITTMYPERGERARAIGWWAGSGGVGLALGPLLGGALVESLGWQWVFYVNLLPGVIAIVLCWLFLPESRSPKPRRFDIAGVLLLMVAVFTLAHSIIEGPSYGWTSPVILGGFAVALSVLVAFVLTGLHRPDPVIPPQLFLDGAFTRSVLTVLLGTAALAGLLFTTTLYLQDVRGLSPLMAGVLTLPMVTLSSAGAVIAGGLVAKGYSRALLLSSGLGIAASAAGFWWLQADAVWLIVVPFVLFGAGFGVMNNPVNVTAVSELPDAMAGTAASVVSTFRQFGQVLGVALVGTLMAGHLGSNLSTGFDAASTPVWIMIAACGLGIVALNLRASDPLSGSTHRQHAAPHPSNHGGAGLHA</sequence>
<dbReference type="InterPro" id="IPR011701">
    <property type="entry name" value="MFS"/>
</dbReference>
<keyword evidence="6 9" id="KW-1133">Transmembrane helix</keyword>
<feature type="transmembrane region" description="Helical" evidence="9">
    <location>
        <begin position="116"/>
        <end position="138"/>
    </location>
</feature>
<feature type="transmembrane region" description="Helical" evidence="9">
    <location>
        <begin position="368"/>
        <end position="385"/>
    </location>
</feature>
<dbReference type="PROSITE" id="PS50850">
    <property type="entry name" value="MFS"/>
    <property type="match status" value="1"/>
</dbReference>
<evidence type="ECO:0000256" key="3">
    <source>
        <dbReference type="ARBA" id="ARBA00022448"/>
    </source>
</evidence>
<keyword evidence="7 9" id="KW-0472">Membrane</keyword>
<dbReference type="InterPro" id="IPR036259">
    <property type="entry name" value="MFS_trans_sf"/>
</dbReference>
<proteinExistence type="inferred from homology"/>
<evidence type="ECO:0000256" key="5">
    <source>
        <dbReference type="ARBA" id="ARBA00022692"/>
    </source>
</evidence>
<organism evidence="11 12">
    <name type="scientific">Serinibacter salmoneus</name>
    <dbReference type="NCBI Taxonomy" id="556530"/>
    <lineage>
        <taxon>Bacteria</taxon>
        <taxon>Bacillati</taxon>
        <taxon>Actinomycetota</taxon>
        <taxon>Actinomycetes</taxon>
        <taxon>Micrococcales</taxon>
        <taxon>Beutenbergiaceae</taxon>
        <taxon>Serinibacter</taxon>
    </lineage>
</organism>
<comment type="subcellular location">
    <subcellularLocation>
        <location evidence="1">Cell membrane</location>
        <topology evidence="1">Multi-pass membrane protein</topology>
    </subcellularLocation>
</comment>
<feature type="transmembrane region" description="Helical" evidence="9">
    <location>
        <begin position="445"/>
        <end position="465"/>
    </location>
</feature>
<feature type="transmembrane region" description="Helical" evidence="9">
    <location>
        <begin position="150"/>
        <end position="168"/>
    </location>
</feature>
<dbReference type="Gene3D" id="1.20.1720.10">
    <property type="entry name" value="Multidrug resistance protein D"/>
    <property type="match status" value="1"/>
</dbReference>
<comment type="caution">
    <text evidence="11">The sequence shown here is derived from an EMBL/GenBank/DDBJ whole genome shotgun (WGS) entry which is preliminary data.</text>
</comment>
<dbReference type="CDD" id="cd17321">
    <property type="entry name" value="MFS_MMR_MDR_like"/>
    <property type="match status" value="1"/>
</dbReference>
<feature type="transmembrane region" description="Helical" evidence="9">
    <location>
        <begin position="60"/>
        <end position="80"/>
    </location>
</feature>
<dbReference type="GO" id="GO:0022857">
    <property type="term" value="F:transmembrane transporter activity"/>
    <property type="evidence" value="ECO:0007669"/>
    <property type="project" value="InterPro"/>
</dbReference>
<evidence type="ECO:0000313" key="11">
    <source>
        <dbReference type="EMBL" id="PFG20842.1"/>
    </source>
</evidence>
<dbReference type="NCBIfam" id="TIGR00711">
    <property type="entry name" value="efflux_EmrB"/>
    <property type="match status" value="1"/>
</dbReference>
<feature type="transmembrane region" description="Helical" evidence="9">
    <location>
        <begin position="212"/>
        <end position="231"/>
    </location>
</feature>
<feature type="transmembrane region" description="Helical" evidence="9">
    <location>
        <begin position="344"/>
        <end position="362"/>
    </location>
</feature>
<dbReference type="AlphaFoldDB" id="A0A2A9D4F5"/>
<dbReference type="Proteomes" id="UP000224915">
    <property type="component" value="Unassembled WGS sequence"/>
</dbReference>
<evidence type="ECO:0000256" key="1">
    <source>
        <dbReference type="ARBA" id="ARBA00004651"/>
    </source>
</evidence>
<keyword evidence="4" id="KW-1003">Cell membrane</keyword>
<feature type="transmembrane region" description="Helical" evidence="9">
    <location>
        <begin position="283"/>
        <end position="304"/>
    </location>
</feature>
<evidence type="ECO:0000256" key="7">
    <source>
        <dbReference type="ARBA" id="ARBA00023136"/>
    </source>
</evidence>
<evidence type="ECO:0000256" key="6">
    <source>
        <dbReference type="ARBA" id="ARBA00022989"/>
    </source>
</evidence>
<evidence type="ECO:0000256" key="9">
    <source>
        <dbReference type="SAM" id="Phobius"/>
    </source>
</evidence>
<evidence type="ECO:0000256" key="4">
    <source>
        <dbReference type="ARBA" id="ARBA00022475"/>
    </source>
</evidence>
<protein>
    <submittedName>
        <fullName evidence="11">EmrB/QacA subfamily drug resistance transporter</fullName>
    </submittedName>
</protein>
<evidence type="ECO:0000256" key="8">
    <source>
        <dbReference type="SAM" id="MobiDB-lite"/>
    </source>
</evidence>
<dbReference type="Gene3D" id="1.20.1250.20">
    <property type="entry name" value="MFS general substrate transporter like domains"/>
    <property type="match status" value="1"/>
</dbReference>
<dbReference type="Pfam" id="PF07690">
    <property type="entry name" value="MFS_1"/>
    <property type="match status" value="1"/>
</dbReference>
<comment type="similarity">
    <text evidence="2">Belongs to the major facilitator superfamily. EmrB family.</text>
</comment>
<feature type="transmembrane region" description="Helical" evidence="9">
    <location>
        <begin position="310"/>
        <end position="337"/>
    </location>
</feature>
<evidence type="ECO:0000259" key="10">
    <source>
        <dbReference type="PROSITE" id="PS50850"/>
    </source>
</evidence>
<keyword evidence="12" id="KW-1185">Reference proteome</keyword>
<dbReference type="PANTHER" id="PTHR42718">
    <property type="entry name" value="MAJOR FACILITATOR SUPERFAMILY MULTIDRUG TRANSPORTER MFSC"/>
    <property type="match status" value="1"/>
</dbReference>
<gene>
    <name evidence="11" type="ORF">ATL40_2457</name>
</gene>
<dbReference type="OrthoDB" id="4080117at2"/>
<feature type="transmembrane region" description="Helical" evidence="9">
    <location>
        <begin position="92"/>
        <end position="110"/>
    </location>
</feature>
<dbReference type="InterPro" id="IPR020846">
    <property type="entry name" value="MFS_dom"/>
</dbReference>
<keyword evidence="5 9" id="KW-0812">Transmembrane</keyword>
<accession>A0A2A9D4F5</accession>
<dbReference type="EMBL" id="PDJD01000001">
    <property type="protein sequence ID" value="PFG20842.1"/>
    <property type="molecule type" value="Genomic_DNA"/>
</dbReference>
<dbReference type="PROSITE" id="PS00216">
    <property type="entry name" value="SUGAR_TRANSPORT_1"/>
    <property type="match status" value="1"/>
</dbReference>
<evidence type="ECO:0000313" key="12">
    <source>
        <dbReference type="Proteomes" id="UP000224915"/>
    </source>
</evidence>
<name>A0A2A9D4F5_9MICO</name>
<dbReference type="SUPFAM" id="SSF103473">
    <property type="entry name" value="MFS general substrate transporter"/>
    <property type="match status" value="2"/>
</dbReference>
<dbReference type="PANTHER" id="PTHR42718:SF9">
    <property type="entry name" value="MAJOR FACILITATOR SUPERFAMILY MULTIDRUG TRANSPORTER MFSC"/>
    <property type="match status" value="1"/>
</dbReference>
<feature type="domain" description="Major facilitator superfamily (MFS) profile" evidence="10">
    <location>
        <begin position="25"/>
        <end position="469"/>
    </location>
</feature>
<feature type="transmembrane region" description="Helical" evidence="9">
    <location>
        <begin position="415"/>
        <end position="433"/>
    </location>
</feature>
<dbReference type="InterPro" id="IPR005829">
    <property type="entry name" value="Sugar_transporter_CS"/>
</dbReference>
<dbReference type="InterPro" id="IPR004638">
    <property type="entry name" value="EmrB-like"/>
</dbReference>
<evidence type="ECO:0000256" key="2">
    <source>
        <dbReference type="ARBA" id="ARBA00008537"/>
    </source>
</evidence>
<feature type="transmembrane region" description="Helical" evidence="9">
    <location>
        <begin position="180"/>
        <end position="200"/>
    </location>
</feature>
<keyword evidence="3" id="KW-0813">Transport</keyword>
<feature type="transmembrane region" description="Helical" evidence="9">
    <location>
        <begin position="243"/>
        <end position="262"/>
    </location>
</feature>
<dbReference type="GO" id="GO:0005886">
    <property type="term" value="C:plasma membrane"/>
    <property type="evidence" value="ECO:0007669"/>
    <property type="project" value="UniProtKB-SubCell"/>
</dbReference>
<feature type="region of interest" description="Disordered" evidence="8">
    <location>
        <begin position="470"/>
        <end position="492"/>
    </location>
</feature>